<dbReference type="AlphaFoldDB" id="A0A2T2X3J9"/>
<dbReference type="Proteomes" id="UP000242972">
    <property type="component" value="Unassembled WGS sequence"/>
</dbReference>
<dbReference type="InterPro" id="IPR053737">
    <property type="entry name" value="Type_II_TA_Toxin"/>
</dbReference>
<dbReference type="PIRSF" id="PIRSF018297">
    <property type="entry name" value="Doc"/>
    <property type="match status" value="1"/>
</dbReference>
<dbReference type="GO" id="GO:0016301">
    <property type="term" value="F:kinase activity"/>
    <property type="evidence" value="ECO:0007669"/>
    <property type="project" value="InterPro"/>
</dbReference>
<evidence type="ECO:0000259" key="1">
    <source>
        <dbReference type="PROSITE" id="PS51459"/>
    </source>
</evidence>
<dbReference type="PANTHER" id="PTHR39426:SF1">
    <property type="entry name" value="HOMOLOGY TO DEATH-ON-CURING PROTEIN OF PHAGE P1"/>
    <property type="match status" value="1"/>
</dbReference>
<sequence>MRYLSVHEVLFIHFQVIEQFGGTHGVLNLPGLESAIARPQATMDGDDLYASVLQKAAVFLHSLVLNHPFQDGNKRTALTAVGLFLRFNGMELEGSRTEAENLIVDVVNRHFPVETIVSWLASHTDSMDDEHR</sequence>
<name>A0A2T2X3J9_9FIRM</name>
<reference evidence="2 3" key="1">
    <citation type="journal article" date="2014" name="BMC Genomics">
        <title>Comparison of environmental and isolate Sulfobacillus genomes reveals diverse carbon, sulfur, nitrogen, and hydrogen metabolisms.</title>
        <authorList>
            <person name="Justice N.B."/>
            <person name="Norman A."/>
            <person name="Brown C.T."/>
            <person name="Singh A."/>
            <person name="Thomas B.C."/>
            <person name="Banfield J.F."/>
        </authorList>
    </citation>
    <scope>NUCLEOTIDE SEQUENCE [LARGE SCALE GENOMIC DNA]</scope>
    <source>
        <strain evidence="2">AMDSBA4</strain>
    </source>
</reference>
<dbReference type="SUPFAM" id="SSF140931">
    <property type="entry name" value="Fic-like"/>
    <property type="match status" value="1"/>
</dbReference>
<dbReference type="Gene3D" id="1.20.120.1870">
    <property type="entry name" value="Fic/DOC protein, Fido domain"/>
    <property type="match status" value="1"/>
</dbReference>
<protein>
    <submittedName>
        <fullName evidence="2">Type II toxin-antitoxin system death-on-curing family toxin</fullName>
    </submittedName>
</protein>
<comment type="caution">
    <text evidence="2">The sequence shown here is derived from an EMBL/GenBank/DDBJ whole genome shotgun (WGS) entry which is preliminary data.</text>
</comment>
<gene>
    <name evidence="2" type="ORF">C7B46_18745</name>
</gene>
<dbReference type="NCBIfam" id="TIGR01550">
    <property type="entry name" value="DOC_P1"/>
    <property type="match status" value="1"/>
</dbReference>
<evidence type="ECO:0000313" key="3">
    <source>
        <dbReference type="Proteomes" id="UP000242972"/>
    </source>
</evidence>
<dbReference type="InterPro" id="IPR036597">
    <property type="entry name" value="Fido-like_dom_sf"/>
</dbReference>
<dbReference type="PANTHER" id="PTHR39426">
    <property type="entry name" value="HOMOLOGY TO DEATH-ON-CURING PROTEIN OF PHAGE P1"/>
    <property type="match status" value="1"/>
</dbReference>
<organism evidence="2 3">
    <name type="scientific">Sulfobacillus benefaciens</name>
    <dbReference type="NCBI Taxonomy" id="453960"/>
    <lineage>
        <taxon>Bacteria</taxon>
        <taxon>Bacillati</taxon>
        <taxon>Bacillota</taxon>
        <taxon>Clostridia</taxon>
        <taxon>Eubacteriales</taxon>
        <taxon>Clostridiales Family XVII. Incertae Sedis</taxon>
        <taxon>Sulfobacillus</taxon>
    </lineage>
</organism>
<evidence type="ECO:0000313" key="2">
    <source>
        <dbReference type="EMBL" id="PSR29070.1"/>
    </source>
</evidence>
<dbReference type="EMBL" id="PXYW01000092">
    <property type="protein sequence ID" value="PSR29070.1"/>
    <property type="molecule type" value="Genomic_DNA"/>
</dbReference>
<feature type="domain" description="Fido" evidence="1">
    <location>
        <begin position="4"/>
        <end position="122"/>
    </location>
</feature>
<dbReference type="InterPro" id="IPR003812">
    <property type="entry name" value="Fido"/>
</dbReference>
<dbReference type="PROSITE" id="PS51459">
    <property type="entry name" value="FIDO"/>
    <property type="match status" value="1"/>
</dbReference>
<dbReference type="InterPro" id="IPR006440">
    <property type="entry name" value="Doc"/>
</dbReference>
<proteinExistence type="predicted"/>
<accession>A0A2T2X3J9</accession>
<dbReference type="Pfam" id="PF02661">
    <property type="entry name" value="Fic"/>
    <property type="match status" value="1"/>
</dbReference>